<organism evidence="1 2">
    <name type="scientific">Pseudomonas coronafaciens pv. porri</name>
    <dbReference type="NCBI Taxonomy" id="83964"/>
    <lineage>
        <taxon>Bacteria</taxon>
        <taxon>Pseudomonadati</taxon>
        <taxon>Pseudomonadota</taxon>
        <taxon>Gammaproteobacteria</taxon>
        <taxon>Pseudomonadales</taxon>
        <taxon>Pseudomonadaceae</taxon>
        <taxon>Pseudomonas</taxon>
        <taxon>Pseudomonas coronafaciens</taxon>
    </lineage>
</organism>
<gene>
    <name evidence="1" type="ORF">OX90_19695</name>
</gene>
<keyword evidence="2" id="KW-1185">Reference proteome</keyword>
<sequence>MGSFAFLGKTGRDDIVGRLPLKTRTDASYHSQAKQPTIQYAGCKKTFPDAPETALLANGALDALHFAGLLLRISP</sequence>
<reference evidence="1 2" key="1">
    <citation type="submission" date="2014-12" db="EMBL/GenBank/DDBJ databases">
        <authorList>
            <person name="Baeyen S."/>
        </authorList>
    </citation>
    <scope>NUCLEOTIDE SEQUENCE [LARGE SCALE GENOMIC DNA]</scope>
    <source>
        <strain evidence="1 2">LMG 28496</strain>
    </source>
</reference>
<dbReference type="EMBL" id="JUEU01000232">
    <property type="protein sequence ID" value="KOP54369.1"/>
    <property type="molecule type" value="Genomic_DNA"/>
</dbReference>
<dbReference type="Proteomes" id="UP000037201">
    <property type="component" value="Unassembled WGS sequence"/>
</dbReference>
<comment type="caution">
    <text evidence="1">The sequence shown here is derived from an EMBL/GenBank/DDBJ whole genome shotgun (WGS) entry which is preliminary data.</text>
</comment>
<name>A0ABR5JK53_9PSED</name>
<proteinExistence type="predicted"/>
<protein>
    <submittedName>
        <fullName evidence="1">Uncharacterized protein</fullName>
    </submittedName>
</protein>
<evidence type="ECO:0000313" key="1">
    <source>
        <dbReference type="EMBL" id="KOP54369.1"/>
    </source>
</evidence>
<evidence type="ECO:0000313" key="2">
    <source>
        <dbReference type="Proteomes" id="UP000037201"/>
    </source>
</evidence>
<reference evidence="1 2" key="2">
    <citation type="submission" date="2015-09" db="EMBL/GenBank/DDBJ databases">
        <title>Genome analysis of Pseudomonas syringae pv. porri LMG.</title>
        <authorList>
            <person name="Rombouts S."/>
        </authorList>
    </citation>
    <scope>NUCLEOTIDE SEQUENCE [LARGE SCALE GENOMIC DNA]</scope>
    <source>
        <strain evidence="1 2">LMG 28496</strain>
    </source>
</reference>
<accession>A0ABR5JK53</accession>